<dbReference type="PIRSF" id="PIRSF006404">
    <property type="entry name" value="UCP006404_Pept_M50_CBS"/>
    <property type="match status" value="1"/>
</dbReference>
<dbReference type="PROSITE" id="PS51371">
    <property type="entry name" value="CBS"/>
    <property type="match status" value="2"/>
</dbReference>
<evidence type="ECO:0000256" key="17">
    <source>
        <dbReference type="PROSITE-ProRule" id="PRU00703"/>
    </source>
</evidence>
<comment type="similarity">
    <text evidence="2 14">Belongs to the peptidase M50B family.</text>
</comment>
<feature type="transmembrane region" description="Helical" evidence="14">
    <location>
        <begin position="15"/>
        <end position="35"/>
    </location>
</feature>
<keyword evidence="13 14" id="KW-0472">Membrane</keyword>
<comment type="caution">
    <text evidence="19">The sequence shown here is derived from an EMBL/GenBank/DDBJ whole genome shotgun (WGS) entry which is preliminary data.</text>
</comment>
<feature type="transmembrane region" description="Helical" evidence="14">
    <location>
        <begin position="98"/>
        <end position="118"/>
    </location>
</feature>
<dbReference type="Gene3D" id="3.10.580.10">
    <property type="entry name" value="CBS-domain"/>
    <property type="match status" value="1"/>
</dbReference>
<dbReference type="EMBL" id="SLXP01000006">
    <property type="protein sequence ID" value="TCP41017.1"/>
    <property type="molecule type" value="Genomic_DNA"/>
</dbReference>
<keyword evidence="12 17" id="KW-0129">CBS domain</keyword>
<dbReference type="OrthoDB" id="9781963at2"/>
<dbReference type="InterPro" id="IPR046342">
    <property type="entry name" value="CBS_dom_sf"/>
</dbReference>
<evidence type="ECO:0000256" key="4">
    <source>
        <dbReference type="ARBA" id="ARBA00022670"/>
    </source>
</evidence>
<evidence type="ECO:0000256" key="5">
    <source>
        <dbReference type="ARBA" id="ARBA00022692"/>
    </source>
</evidence>
<dbReference type="Proteomes" id="UP000294835">
    <property type="component" value="Unassembled WGS sequence"/>
</dbReference>
<feature type="binding site" evidence="16">
    <location>
        <position position="62"/>
    </location>
    <ligand>
        <name>Zn(2+)</name>
        <dbReference type="ChEBI" id="CHEBI:29105"/>
        <note>catalytic</note>
    </ligand>
</feature>
<feature type="domain" description="CBS" evidence="18">
    <location>
        <begin position="239"/>
        <end position="295"/>
    </location>
</feature>
<keyword evidence="6 14" id="KW-0479">Metal-binding</keyword>
<feature type="transmembrane region" description="Helical" evidence="14">
    <location>
        <begin position="41"/>
        <end position="60"/>
    </location>
</feature>
<evidence type="ECO:0000313" key="19">
    <source>
        <dbReference type="EMBL" id="TCP41017.1"/>
    </source>
</evidence>
<evidence type="ECO:0000256" key="16">
    <source>
        <dbReference type="PIRSR" id="PIRSR006404-2"/>
    </source>
</evidence>
<evidence type="ECO:0000313" key="20">
    <source>
        <dbReference type="Proteomes" id="UP000294835"/>
    </source>
</evidence>
<evidence type="ECO:0000256" key="7">
    <source>
        <dbReference type="ARBA" id="ARBA00022737"/>
    </source>
</evidence>
<comment type="cofactor">
    <cofactor evidence="14 16">
        <name>Zn(2+)</name>
        <dbReference type="ChEBI" id="CHEBI:29105"/>
    </cofactor>
    <text evidence="14 16">Binds 1 zinc ion per subunit.</text>
</comment>
<dbReference type="GO" id="GO:0006508">
    <property type="term" value="P:proteolysis"/>
    <property type="evidence" value="ECO:0007669"/>
    <property type="project" value="UniProtKB-KW"/>
</dbReference>
<evidence type="ECO:0000256" key="15">
    <source>
        <dbReference type="PIRSR" id="PIRSR006404-1"/>
    </source>
</evidence>
<dbReference type="CDD" id="cd06164">
    <property type="entry name" value="S2P-M50_SpoIVFB_CBS"/>
    <property type="match status" value="1"/>
</dbReference>
<evidence type="ECO:0000256" key="1">
    <source>
        <dbReference type="ARBA" id="ARBA00004651"/>
    </source>
</evidence>
<dbReference type="RefSeq" id="WP_132462304.1">
    <property type="nucleotide sequence ID" value="NZ_SLXP01000006.1"/>
</dbReference>
<evidence type="ECO:0000256" key="6">
    <source>
        <dbReference type="ARBA" id="ARBA00022723"/>
    </source>
</evidence>
<keyword evidence="4 14" id="KW-0645">Protease</keyword>
<comment type="subcellular location">
    <subcellularLocation>
        <location evidence="1">Cell membrane</location>
        <topology evidence="1">Multi-pass membrane protein</topology>
    </subcellularLocation>
</comment>
<evidence type="ECO:0000256" key="11">
    <source>
        <dbReference type="ARBA" id="ARBA00023049"/>
    </source>
</evidence>
<dbReference type="AlphaFoldDB" id="A0A4R2PY71"/>
<dbReference type="InterPro" id="IPR000644">
    <property type="entry name" value="CBS_dom"/>
</dbReference>
<evidence type="ECO:0000256" key="13">
    <source>
        <dbReference type="ARBA" id="ARBA00023136"/>
    </source>
</evidence>
<feature type="transmembrane region" description="Helical" evidence="14">
    <location>
        <begin position="138"/>
        <end position="158"/>
    </location>
</feature>
<dbReference type="PANTHER" id="PTHR39188:SF3">
    <property type="entry name" value="STAGE IV SPORULATION PROTEIN FB"/>
    <property type="match status" value="1"/>
</dbReference>
<proteinExistence type="inferred from homology"/>
<protein>
    <recommendedName>
        <fullName evidence="14">Zinc metalloprotease</fullName>
    </recommendedName>
</protein>
<name>A0A4R2PY71_9RHOB</name>
<feature type="active site" evidence="15">
    <location>
        <position position="59"/>
    </location>
</feature>
<accession>A0A4R2PY71</accession>
<keyword evidence="20" id="KW-1185">Reference proteome</keyword>
<gene>
    <name evidence="19" type="ORF">EV662_106234</name>
</gene>
<feature type="binding site" evidence="16">
    <location>
        <position position="161"/>
    </location>
    <ligand>
        <name>Zn(2+)</name>
        <dbReference type="ChEBI" id="CHEBI:29105"/>
        <note>catalytic</note>
    </ligand>
</feature>
<dbReference type="PANTHER" id="PTHR39188">
    <property type="entry name" value="MEMBRANE-ASSOCIATED ZINC METALLOPROTEASE M50B"/>
    <property type="match status" value="1"/>
</dbReference>
<keyword evidence="8 14" id="KW-0378">Hydrolase</keyword>
<reference evidence="19 20" key="1">
    <citation type="submission" date="2019-03" db="EMBL/GenBank/DDBJ databases">
        <title>Genomic Encyclopedia of Type Strains, Phase IV (KMG-IV): sequencing the most valuable type-strain genomes for metagenomic binning, comparative biology and taxonomic classification.</title>
        <authorList>
            <person name="Goeker M."/>
        </authorList>
    </citation>
    <scope>NUCLEOTIDE SEQUENCE [LARGE SCALE GENOMIC DNA]</scope>
    <source>
        <strain evidence="19 20">DSM 18063</strain>
    </source>
</reference>
<keyword evidence="3" id="KW-1003">Cell membrane</keyword>
<keyword evidence="11 14" id="KW-0482">Metalloprotease</keyword>
<dbReference type="Pfam" id="PF00571">
    <property type="entry name" value="CBS"/>
    <property type="match status" value="2"/>
</dbReference>
<evidence type="ECO:0000256" key="14">
    <source>
        <dbReference type="PIRNR" id="PIRNR006404"/>
    </source>
</evidence>
<evidence type="ECO:0000259" key="18">
    <source>
        <dbReference type="PROSITE" id="PS51371"/>
    </source>
</evidence>
<evidence type="ECO:0000256" key="3">
    <source>
        <dbReference type="ARBA" id="ARBA00022475"/>
    </source>
</evidence>
<feature type="domain" description="CBS" evidence="18">
    <location>
        <begin position="302"/>
        <end position="359"/>
    </location>
</feature>
<feature type="binding site" evidence="16">
    <location>
        <position position="58"/>
    </location>
    <ligand>
        <name>Zn(2+)</name>
        <dbReference type="ChEBI" id="CHEBI:29105"/>
        <note>catalytic</note>
    </ligand>
</feature>
<keyword evidence="9 14" id="KW-0862">Zinc</keyword>
<evidence type="ECO:0000256" key="12">
    <source>
        <dbReference type="ARBA" id="ARBA00023122"/>
    </source>
</evidence>
<evidence type="ECO:0000256" key="8">
    <source>
        <dbReference type="ARBA" id="ARBA00022801"/>
    </source>
</evidence>
<comment type="caution">
    <text evidence="14">Lacks conserved residue(s) required for the propagation of feature annotation.</text>
</comment>
<keyword evidence="7" id="KW-0677">Repeat</keyword>
<dbReference type="SUPFAM" id="SSF54631">
    <property type="entry name" value="CBS-domain pair"/>
    <property type="match status" value="1"/>
</dbReference>
<sequence length="361" mass="38030">MTWSFPIGHLFGSELRVHATFFLLLAWIGAAAWIASGPVAALVNVVFVLALFACVVAHEFGHALMARRYGIATPDITLLPIGGLARLDRMPEKPGQEIAVALAGPAVNVVIWAVLIALGAETDLEKLAALDQGGVAGFWGKLAAVNLFLVLFNMIPAFPMDGGRVFRAALAYGMGRVAATRFAARAGQVLAFVFGFLGLTWGSPVLVLIAIFVFVAAGAESADVSLRDMARHMRARDAMITQFEALQPADTLQVASNAVIRTTQHEFPVVDAGGGLRGFLTRNALFAALAEGNRMRAVTEAMTEGIPSVPLAAPLDAALDALQDSGAPAVAVVDPSGRMIGYITRENIGELMVISGREARA</sequence>
<dbReference type="Pfam" id="PF02163">
    <property type="entry name" value="Peptidase_M50"/>
    <property type="match status" value="1"/>
</dbReference>
<dbReference type="GO" id="GO:0005886">
    <property type="term" value="C:plasma membrane"/>
    <property type="evidence" value="ECO:0007669"/>
    <property type="project" value="UniProtKB-SubCell"/>
</dbReference>
<organism evidence="19 20">
    <name type="scientific">Rhodovulum marinum</name>
    <dbReference type="NCBI Taxonomy" id="320662"/>
    <lineage>
        <taxon>Bacteria</taxon>
        <taxon>Pseudomonadati</taxon>
        <taxon>Pseudomonadota</taxon>
        <taxon>Alphaproteobacteria</taxon>
        <taxon>Rhodobacterales</taxon>
        <taxon>Paracoccaceae</taxon>
        <taxon>Rhodovulum</taxon>
    </lineage>
</organism>
<dbReference type="InterPro" id="IPR008915">
    <property type="entry name" value="Peptidase_M50"/>
</dbReference>
<keyword evidence="5 14" id="KW-0812">Transmembrane</keyword>
<dbReference type="InterPro" id="IPR016483">
    <property type="entry name" value="UCP006404_Pept_M50_CBS"/>
</dbReference>
<evidence type="ECO:0000256" key="2">
    <source>
        <dbReference type="ARBA" id="ARBA00007931"/>
    </source>
</evidence>
<evidence type="ECO:0000256" key="10">
    <source>
        <dbReference type="ARBA" id="ARBA00022989"/>
    </source>
</evidence>
<evidence type="ECO:0000256" key="9">
    <source>
        <dbReference type="ARBA" id="ARBA00022833"/>
    </source>
</evidence>
<dbReference type="GO" id="GO:0046872">
    <property type="term" value="F:metal ion binding"/>
    <property type="evidence" value="ECO:0007669"/>
    <property type="project" value="UniProtKB-UniRule"/>
</dbReference>
<dbReference type="GO" id="GO:0008237">
    <property type="term" value="F:metallopeptidase activity"/>
    <property type="evidence" value="ECO:0007669"/>
    <property type="project" value="UniProtKB-UniRule"/>
</dbReference>
<keyword evidence="10 14" id="KW-1133">Transmembrane helix</keyword>